<dbReference type="PROSITE" id="PS50013">
    <property type="entry name" value="CHROMO_2"/>
    <property type="match status" value="3"/>
</dbReference>
<feature type="compositionally biased region" description="Polar residues" evidence="3">
    <location>
        <begin position="348"/>
        <end position="357"/>
    </location>
</feature>
<keyword evidence="2" id="KW-0539">Nucleus</keyword>
<comment type="subcellular location">
    <subcellularLocation>
        <location evidence="1">Nucleus</location>
    </subcellularLocation>
</comment>
<feature type="domain" description="Chromo" evidence="4">
    <location>
        <begin position="123"/>
        <end position="181"/>
    </location>
</feature>
<dbReference type="InterPro" id="IPR000953">
    <property type="entry name" value="Chromo/chromo_shadow_dom"/>
</dbReference>
<feature type="compositionally biased region" description="Basic and acidic residues" evidence="3">
    <location>
        <begin position="174"/>
        <end position="191"/>
    </location>
</feature>
<evidence type="ECO:0000259" key="4">
    <source>
        <dbReference type="PROSITE" id="PS50013"/>
    </source>
</evidence>
<feature type="compositionally biased region" description="Low complexity" evidence="3">
    <location>
        <begin position="192"/>
        <end position="201"/>
    </location>
</feature>
<reference evidence="5" key="1">
    <citation type="submission" date="2020-10" db="EMBL/GenBank/DDBJ databases">
        <authorList>
            <person name="Kikuchi T."/>
        </authorList>
    </citation>
    <scope>NUCLEOTIDE SEQUENCE</scope>
    <source>
        <strain evidence="5">NKZ352</strain>
    </source>
</reference>
<evidence type="ECO:0000256" key="1">
    <source>
        <dbReference type="ARBA" id="ARBA00004123"/>
    </source>
</evidence>
<feature type="region of interest" description="Disordered" evidence="3">
    <location>
        <begin position="369"/>
        <end position="441"/>
    </location>
</feature>
<dbReference type="SUPFAM" id="SSF54160">
    <property type="entry name" value="Chromo domain-like"/>
    <property type="match status" value="3"/>
</dbReference>
<feature type="domain" description="Chromo" evidence="4">
    <location>
        <begin position="204"/>
        <end position="263"/>
    </location>
</feature>
<organism evidence="5 6">
    <name type="scientific">Caenorhabditis auriculariae</name>
    <dbReference type="NCBI Taxonomy" id="2777116"/>
    <lineage>
        <taxon>Eukaryota</taxon>
        <taxon>Metazoa</taxon>
        <taxon>Ecdysozoa</taxon>
        <taxon>Nematoda</taxon>
        <taxon>Chromadorea</taxon>
        <taxon>Rhabditida</taxon>
        <taxon>Rhabditina</taxon>
        <taxon>Rhabditomorpha</taxon>
        <taxon>Rhabditoidea</taxon>
        <taxon>Rhabditidae</taxon>
        <taxon>Peloderinae</taxon>
        <taxon>Caenorhabditis</taxon>
    </lineage>
</organism>
<sequence length="539" mass="61111">MSSSRCVITKANEKERTGKRPNYKEDSDDSENEVKKILKHRRNKKGAFEYFVRWKGYGSDEDSWVAEKDMIDAPPLRVYNQKNGIGRLNKDGERSVCVKKRPKADSQEATSSKAENDRKSSIFEVEEIISHRHTGKGVEYFVKWKGYNQDQNLWIPGKNMGNGPLIRAYQKKAGLSEKERSEVRSVSREPSRSPSQPASEAPSEEVEEILNHRRNEKGDLEYFVTWVGFDRDEDVWIPEENMGDGQLLHDYKQKHGLEKKRSRSQSVPAHETEATKNLRQEVPESESKPTIRDLSEEISSKIPRRALDSEAPHCKEARPSVIHSATGMPSTPRDPLESSTPHREASGLNLTTGNSKKSVTELFPRMEVDGEPSQLSGQESEEPSTKTTSLPRQPPVDFEAEKSLNPEVKIPTVLPPSSEPSVDSGTLNEPSNLANRSTSRSNYDQEVKNCGAVWNIVENQRFQIDGVEVFESNGLLWIRTVKPVLEKKPLERGEKKTKRKKTNRLPTSQFSFKWIPPDSDSPNEATDEPGKKCAWLFNL</sequence>
<feature type="compositionally biased region" description="Basic and acidic residues" evidence="3">
    <location>
        <begin position="11"/>
        <end position="25"/>
    </location>
</feature>
<feature type="region of interest" description="Disordered" evidence="3">
    <location>
        <begin position="254"/>
        <end position="357"/>
    </location>
</feature>
<comment type="caution">
    <text evidence="5">The sequence shown here is derived from an EMBL/GenBank/DDBJ whole genome shotgun (WGS) entry which is preliminary data.</text>
</comment>
<evidence type="ECO:0000256" key="2">
    <source>
        <dbReference type="ARBA" id="ARBA00023242"/>
    </source>
</evidence>
<dbReference type="Proteomes" id="UP000835052">
    <property type="component" value="Unassembled WGS sequence"/>
</dbReference>
<keyword evidence="6" id="KW-1185">Reference proteome</keyword>
<accession>A0A8S1HAM2</accession>
<feature type="compositionally biased region" description="Basic and acidic residues" evidence="3">
    <location>
        <begin position="270"/>
        <end position="318"/>
    </location>
</feature>
<dbReference type="PANTHER" id="PTHR22812">
    <property type="entry name" value="CHROMOBOX PROTEIN"/>
    <property type="match status" value="1"/>
</dbReference>
<dbReference type="Gene3D" id="2.40.50.40">
    <property type="match status" value="3"/>
</dbReference>
<name>A0A8S1HAM2_9PELO</name>
<dbReference type="CDD" id="cd00024">
    <property type="entry name" value="CD_CSD"/>
    <property type="match status" value="3"/>
</dbReference>
<feature type="compositionally biased region" description="Polar residues" evidence="3">
    <location>
        <begin position="419"/>
        <end position="441"/>
    </location>
</feature>
<dbReference type="InterPro" id="IPR051219">
    <property type="entry name" value="Heterochromatin_chromo-domain"/>
</dbReference>
<feature type="compositionally biased region" description="Basic and acidic residues" evidence="3">
    <location>
        <begin position="334"/>
        <end position="345"/>
    </location>
</feature>
<dbReference type="InterPro" id="IPR023780">
    <property type="entry name" value="Chromo_domain"/>
</dbReference>
<gene>
    <name evidence="5" type="ORF">CAUJ_LOCUS9192</name>
</gene>
<dbReference type="OrthoDB" id="433924at2759"/>
<protein>
    <recommendedName>
        <fullName evidence="4">Chromo domain-containing protein</fullName>
    </recommendedName>
</protein>
<feature type="region of interest" description="Disordered" evidence="3">
    <location>
        <begin position="489"/>
        <end position="529"/>
    </location>
</feature>
<feature type="region of interest" description="Disordered" evidence="3">
    <location>
        <begin position="82"/>
        <end position="118"/>
    </location>
</feature>
<dbReference type="InterPro" id="IPR016197">
    <property type="entry name" value="Chromo-like_dom_sf"/>
</dbReference>
<feature type="domain" description="Chromo" evidence="4">
    <location>
        <begin position="32"/>
        <end position="91"/>
    </location>
</feature>
<evidence type="ECO:0000313" key="6">
    <source>
        <dbReference type="Proteomes" id="UP000835052"/>
    </source>
</evidence>
<feature type="region of interest" description="Disordered" evidence="3">
    <location>
        <begin position="1"/>
        <end position="33"/>
    </location>
</feature>
<dbReference type="SMART" id="SM00298">
    <property type="entry name" value="CHROMO"/>
    <property type="match status" value="3"/>
</dbReference>
<dbReference type="GO" id="GO:0005634">
    <property type="term" value="C:nucleus"/>
    <property type="evidence" value="ECO:0007669"/>
    <property type="project" value="UniProtKB-SubCell"/>
</dbReference>
<evidence type="ECO:0000256" key="3">
    <source>
        <dbReference type="SAM" id="MobiDB-lite"/>
    </source>
</evidence>
<dbReference type="EMBL" id="CAJGYM010000034">
    <property type="protein sequence ID" value="CAD6193273.1"/>
    <property type="molecule type" value="Genomic_DNA"/>
</dbReference>
<feature type="region of interest" description="Disordered" evidence="3">
    <location>
        <begin position="172"/>
        <end position="207"/>
    </location>
</feature>
<dbReference type="Pfam" id="PF00385">
    <property type="entry name" value="Chromo"/>
    <property type="match status" value="3"/>
</dbReference>
<evidence type="ECO:0000313" key="5">
    <source>
        <dbReference type="EMBL" id="CAD6193273.1"/>
    </source>
</evidence>
<proteinExistence type="predicted"/>
<dbReference type="AlphaFoldDB" id="A0A8S1HAM2"/>